<evidence type="ECO:0000313" key="1">
    <source>
        <dbReference type="EMBL" id="AUB56397.1"/>
    </source>
</evidence>
<protein>
    <submittedName>
        <fullName evidence="1">Uncharacterized protein</fullName>
    </submittedName>
</protein>
<dbReference type="AlphaFoldDB" id="A0A2H4VE80"/>
<dbReference type="EMBL" id="JABBYL010000001">
    <property type="protein sequence ID" value="NMO08279.1"/>
    <property type="molecule type" value="Genomic_DNA"/>
</dbReference>
<evidence type="ECO:0000313" key="4">
    <source>
        <dbReference type="Proteomes" id="UP000591058"/>
    </source>
</evidence>
<reference evidence="1 3" key="1">
    <citation type="submission" date="2016-10" db="EMBL/GenBank/DDBJ databases">
        <title>Comparative genomics between deep and shallow subseafloor isolates.</title>
        <authorList>
            <person name="Ishii S."/>
            <person name="Miller J.R."/>
            <person name="Sutton G."/>
            <person name="Suzuki S."/>
            <person name="Methe B."/>
            <person name="Inagaki F."/>
            <person name="Imachi H."/>
        </authorList>
    </citation>
    <scope>NUCLEOTIDE SEQUENCE [LARGE SCALE GENOMIC DNA]</scope>
    <source>
        <strain evidence="1 3">MO-MB1</strain>
    </source>
</reference>
<dbReference type="EMBL" id="CP017766">
    <property type="protein sequence ID" value="AUB56397.1"/>
    <property type="molecule type" value="Genomic_DNA"/>
</dbReference>
<dbReference type="Proteomes" id="UP000591058">
    <property type="component" value="Unassembled WGS sequence"/>
</dbReference>
<reference evidence="2 4" key="2">
    <citation type="submission" date="2020-04" db="EMBL/GenBank/DDBJ databases">
        <title>Draft genome of Methanobacterium subterraneum isolated from animal feces.</title>
        <authorList>
            <person name="Ouboter H.T."/>
            <person name="Berger S."/>
            <person name="Gungor E."/>
            <person name="Jetten M.S.M."/>
            <person name="Welte C.U."/>
        </authorList>
    </citation>
    <scope>NUCLEOTIDE SEQUENCE [LARGE SCALE GENOMIC DNA]</scope>
    <source>
        <strain evidence="2">HO_2020</strain>
    </source>
</reference>
<proteinExistence type="predicted"/>
<sequence length="93" mass="10906">MKVEVDSLNKSGKGWKIRIKTILTDEEFSHIKIDDLQDIEDFQVDITAPVIYFNTFLSIAEPWEDEPLEELIKAVKLEVKHRLNVFLKMNETD</sequence>
<organism evidence="1 3">
    <name type="scientific">Methanobacterium subterraneum</name>
    <dbReference type="NCBI Taxonomy" id="59277"/>
    <lineage>
        <taxon>Archaea</taxon>
        <taxon>Methanobacteriati</taxon>
        <taxon>Methanobacteriota</taxon>
        <taxon>Methanomada group</taxon>
        <taxon>Methanobacteria</taxon>
        <taxon>Methanobacteriales</taxon>
        <taxon>Methanobacteriaceae</taxon>
        <taxon>Methanobacterium</taxon>
    </lineage>
</organism>
<dbReference type="RefSeq" id="WP_100906374.1">
    <property type="nucleotide sequence ID" value="NZ_CP017766.1"/>
</dbReference>
<name>A0A2H4VE80_9EURY</name>
<dbReference type="GeneID" id="35124507"/>
<dbReference type="OrthoDB" id="80868at2157"/>
<evidence type="ECO:0000313" key="3">
    <source>
        <dbReference type="Proteomes" id="UP000232806"/>
    </source>
</evidence>
<dbReference type="Proteomes" id="UP000232806">
    <property type="component" value="Chromosome"/>
</dbReference>
<gene>
    <name evidence="1" type="ORF">BK007_10485</name>
    <name evidence="2" type="ORF">HG719_00325</name>
</gene>
<evidence type="ECO:0000313" key="2">
    <source>
        <dbReference type="EMBL" id="NMO08279.1"/>
    </source>
</evidence>
<accession>A0A2H4VE80</accession>